<sequence>MSSALIPRLFSPILRSSRTISPSVLRPYPRLPRTQQPAARRFAHTIPKPRSPAAAATESTSTSSSPTKKRILLEPHYKLTFTCVPCSGRSTHTISKQGYHKGSVLITCPSCRNRHIISDHLNIFGNRKITVEDLMREKGQLVKRGTLGVDGDVEFWEDGTATEREDDTAGNGFDSTEVKNEVAALSEEEDATRSREARDPSSQSAEPTNRTPTPLSNPGGRPSLDSTQHSHHVPSTRRQYYTGNTHNLDSDGSKPSPFGRPSLSGLPTNPLGSRGAVIEKLDSEDPLRRMLVKKRSAARRISKEEMLEQKKPTVDL</sequence>
<protein>
    <submittedName>
        <fullName evidence="1">DNL zinc finger-domain-containing protein</fullName>
    </submittedName>
</protein>
<dbReference type="Proteomes" id="UP001497700">
    <property type="component" value="Unassembled WGS sequence"/>
</dbReference>
<evidence type="ECO:0000313" key="2">
    <source>
        <dbReference type="Proteomes" id="UP001497700"/>
    </source>
</evidence>
<comment type="caution">
    <text evidence="1">The sequence shown here is derived from an EMBL/GenBank/DDBJ whole genome shotgun (WGS) entry which is preliminary data.</text>
</comment>
<evidence type="ECO:0000313" key="1">
    <source>
        <dbReference type="EMBL" id="KAI4867488.1"/>
    </source>
</evidence>
<dbReference type="EMBL" id="MU393446">
    <property type="protein sequence ID" value="KAI4867488.1"/>
    <property type="molecule type" value="Genomic_DNA"/>
</dbReference>
<organism evidence="1 2">
    <name type="scientific">Hypoxylon rubiginosum</name>
    <dbReference type="NCBI Taxonomy" id="110542"/>
    <lineage>
        <taxon>Eukaryota</taxon>
        <taxon>Fungi</taxon>
        <taxon>Dikarya</taxon>
        <taxon>Ascomycota</taxon>
        <taxon>Pezizomycotina</taxon>
        <taxon>Sordariomycetes</taxon>
        <taxon>Xylariomycetidae</taxon>
        <taxon>Xylariales</taxon>
        <taxon>Hypoxylaceae</taxon>
        <taxon>Hypoxylon</taxon>
    </lineage>
</organism>
<keyword evidence="2" id="KW-1185">Reference proteome</keyword>
<reference evidence="1 2" key="1">
    <citation type="journal article" date="2022" name="New Phytol.">
        <title>Ecological generalism drives hyperdiversity of secondary metabolite gene clusters in xylarialean endophytes.</title>
        <authorList>
            <person name="Franco M.E.E."/>
            <person name="Wisecaver J.H."/>
            <person name="Arnold A.E."/>
            <person name="Ju Y.M."/>
            <person name="Slot J.C."/>
            <person name="Ahrendt S."/>
            <person name="Moore L.P."/>
            <person name="Eastman K.E."/>
            <person name="Scott K."/>
            <person name="Konkel Z."/>
            <person name="Mondo S.J."/>
            <person name="Kuo A."/>
            <person name="Hayes R.D."/>
            <person name="Haridas S."/>
            <person name="Andreopoulos B."/>
            <person name="Riley R."/>
            <person name="LaButti K."/>
            <person name="Pangilinan J."/>
            <person name="Lipzen A."/>
            <person name="Amirebrahimi M."/>
            <person name="Yan J."/>
            <person name="Adam C."/>
            <person name="Keymanesh K."/>
            <person name="Ng V."/>
            <person name="Louie K."/>
            <person name="Northen T."/>
            <person name="Drula E."/>
            <person name="Henrissat B."/>
            <person name="Hsieh H.M."/>
            <person name="Youens-Clark K."/>
            <person name="Lutzoni F."/>
            <person name="Miadlikowska J."/>
            <person name="Eastwood D.C."/>
            <person name="Hamelin R.C."/>
            <person name="Grigoriev I.V."/>
            <person name="U'Ren J.M."/>
        </authorList>
    </citation>
    <scope>NUCLEOTIDE SEQUENCE [LARGE SCALE GENOMIC DNA]</scope>
    <source>
        <strain evidence="1 2">CBS 119005</strain>
    </source>
</reference>
<name>A0ACB9Z7A1_9PEZI</name>
<accession>A0ACB9Z7A1</accession>
<gene>
    <name evidence="1" type="ORF">F4820DRAFT_413170</name>
</gene>
<proteinExistence type="predicted"/>